<accession>S3MRW5</accession>
<keyword evidence="5" id="KW-0410">Iron transport</keyword>
<dbReference type="Gene3D" id="2.40.170.20">
    <property type="entry name" value="TonB-dependent receptor, beta-barrel domain"/>
    <property type="match status" value="1"/>
</dbReference>
<dbReference type="Pfam" id="PF07715">
    <property type="entry name" value="Plug"/>
    <property type="match status" value="1"/>
</dbReference>
<dbReference type="SUPFAM" id="SSF56935">
    <property type="entry name" value="Porins"/>
    <property type="match status" value="1"/>
</dbReference>
<evidence type="ECO:0000313" key="16">
    <source>
        <dbReference type="Proteomes" id="UP000014568"/>
    </source>
</evidence>
<evidence type="ECO:0000256" key="11">
    <source>
        <dbReference type="PROSITE-ProRule" id="PRU01360"/>
    </source>
</evidence>
<evidence type="ECO:0000256" key="13">
    <source>
        <dbReference type="SAM" id="Phobius"/>
    </source>
</evidence>
<dbReference type="GO" id="GO:0015344">
    <property type="term" value="F:siderophore uptake transmembrane transporter activity"/>
    <property type="evidence" value="ECO:0007669"/>
    <property type="project" value="TreeGrafter"/>
</dbReference>
<evidence type="ECO:0000256" key="7">
    <source>
        <dbReference type="ARBA" id="ARBA00023004"/>
    </source>
</evidence>
<dbReference type="HOGENOM" id="CLU_008287_19_1_6"/>
<evidence type="ECO:0000256" key="6">
    <source>
        <dbReference type="ARBA" id="ARBA00022692"/>
    </source>
</evidence>
<dbReference type="GO" id="GO:0009279">
    <property type="term" value="C:cell outer membrane"/>
    <property type="evidence" value="ECO:0007669"/>
    <property type="project" value="UniProtKB-SubCell"/>
</dbReference>
<dbReference type="InterPro" id="IPR036942">
    <property type="entry name" value="Beta-barrel_TonB_sf"/>
</dbReference>
<dbReference type="Pfam" id="PF00593">
    <property type="entry name" value="TonB_dep_Rec_b-barrel"/>
    <property type="match status" value="1"/>
</dbReference>
<protein>
    <submittedName>
        <fullName evidence="15">Iron complex outermembrane recepter protein</fullName>
    </submittedName>
</protein>
<proteinExistence type="inferred from homology"/>
<dbReference type="GO" id="GO:0044718">
    <property type="term" value="P:siderophore transmembrane transport"/>
    <property type="evidence" value="ECO:0007669"/>
    <property type="project" value="TreeGrafter"/>
</dbReference>
<comment type="subcellular location">
    <subcellularLocation>
        <location evidence="1 11">Cell outer membrane</location>
        <topology evidence="1 11">Multi-pass membrane protein</topology>
    </subcellularLocation>
</comment>
<evidence type="ECO:0000256" key="4">
    <source>
        <dbReference type="ARBA" id="ARBA00022452"/>
    </source>
</evidence>
<evidence type="ECO:0000256" key="2">
    <source>
        <dbReference type="ARBA" id="ARBA00009810"/>
    </source>
</evidence>
<keyword evidence="10 11" id="KW-0998">Cell outer membrane</keyword>
<evidence type="ECO:0000259" key="14">
    <source>
        <dbReference type="SMART" id="SM00965"/>
    </source>
</evidence>
<dbReference type="InterPro" id="IPR011662">
    <property type="entry name" value="Secretin/TonB_short_N"/>
</dbReference>
<evidence type="ECO:0000256" key="12">
    <source>
        <dbReference type="RuleBase" id="RU003357"/>
    </source>
</evidence>
<keyword evidence="3 11" id="KW-0813">Transport</keyword>
<comment type="caution">
    <text evidence="15">The sequence shown here is derived from an EMBL/GenBank/DDBJ whole genome shotgun (WGS) entry which is preliminary data.</text>
</comment>
<evidence type="ECO:0000256" key="3">
    <source>
        <dbReference type="ARBA" id="ARBA00022448"/>
    </source>
</evidence>
<keyword evidence="9 11" id="KW-0472">Membrane</keyword>
<dbReference type="Gene3D" id="3.55.50.30">
    <property type="match status" value="1"/>
</dbReference>
<keyword evidence="16" id="KW-1185">Reference proteome</keyword>
<feature type="domain" description="Secretin/TonB short N-terminal" evidence="14">
    <location>
        <begin position="70"/>
        <end position="120"/>
    </location>
</feature>
<dbReference type="eggNOG" id="COG4774">
    <property type="taxonomic scope" value="Bacteria"/>
</dbReference>
<keyword evidence="6 11" id="KW-0812">Transmembrane</keyword>
<dbReference type="eggNOG" id="COG1629">
    <property type="taxonomic scope" value="Bacteria"/>
</dbReference>
<dbReference type="OrthoDB" id="6046653at2"/>
<feature type="transmembrane region" description="Helical" evidence="13">
    <location>
        <begin position="20"/>
        <end position="41"/>
    </location>
</feature>
<evidence type="ECO:0000313" key="15">
    <source>
        <dbReference type="EMBL" id="EPF70357.1"/>
    </source>
</evidence>
<dbReference type="InterPro" id="IPR039426">
    <property type="entry name" value="TonB-dep_rcpt-like"/>
</dbReference>
<name>S3MRW5_9GAMM</name>
<dbReference type="RefSeq" id="WP_016657743.1">
    <property type="nucleotide sequence ID" value="NZ_KE340355.1"/>
</dbReference>
<reference evidence="15 16" key="1">
    <citation type="submission" date="2013-06" db="EMBL/GenBank/DDBJ databases">
        <title>The Genome Sequence of Acinetobacter rudis CIP 110305.</title>
        <authorList>
            <consortium name="The Broad Institute Genome Sequencing Platform"/>
            <consortium name="The Broad Institute Genome Sequencing Center for Infectious Disease"/>
            <person name="Cerqueira G."/>
            <person name="Feldgarden M."/>
            <person name="Courvalin P."/>
            <person name="Perichon B."/>
            <person name="Grillot-Courvalin C."/>
            <person name="Clermont D."/>
            <person name="Rocha E."/>
            <person name="Yoon E.-J."/>
            <person name="Nemec A."/>
            <person name="Young S.K."/>
            <person name="Zeng Q."/>
            <person name="Gargeya S."/>
            <person name="Fitzgerald M."/>
            <person name="Abouelleil A."/>
            <person name="Alvarado L."/>
            <person name="Berlin A.M."/>
            <person name="Chapman S.B."/>
            <person name="Dewar J."/>
            <person name="Goldberg J."/>
            <person name="Griggs A."/>
            <person name="Gujja S."/>
            <person name="Hansen M."/>
            <person name="Howarth C."/>
            <person name="Imamovic A."/>
            <person name="Larimer J."/>
            <person name="McCowan C."/>
            <person name="Murphy C."/>
            <person name="Pearson M."/>
            <person name="Priest M."/>
            <person name="Roberts A."/>
            <person name="Saif S."/>
            <person name="Shea T."/>
            <person name="Sykes S."/>
            <person name="Wortman J."/>
            <person name="Nusbaum C."/>
            <person name="Birren B."/>
        </authorList>
    </citation>
    <scope>NUCLEOTIDE SEQUENCE [LARGE SCALE GENOMIC DNA]</scope>
    <source>
        <strain evidence="15 16">CIP 110305</strain>
    </source>
</reference>
<comment type="similarity">
    <text evidence="2 11 12">Belongs to the TonB-dependent receptor family.</text>
</comment>
<keyword evidence="7" id="KW-0408">Iron</keyword>
<dbReference type="InterPro" id="IPR037066">
    <property type="entry name" value="Plug_dom_sf"/>
</dbReference>
<keyword evidence="5" id="KW-0406">Ion transport</keyword>
<gene>
    <name evidence="15" type="ORF">F945_03379</name>
</gene>
<keyword evidence="13" id="KW-1133">Transmembrane helix</keyword>
<evidence type="ECO:0000256" key="10">
    <source>
        <dbReference type="ARBA" id="ARBA00023237"/>
    </source>
</evidence>
<organism evidence="15 16">
    <name type="scientific">Acinetobacter rudis CIP 110305</name>
    <dbReference type="NCBI Taxonomy" id="421052"/>
    <lineage>
        <taxon>Bacteria</taxon>
        <taxon>Pseudomonadati</taxon>
        <taxon>Pseudomonadota</taxon>
        <taxon>Gammaproteobacteria</taxon>
        <taxon>Moraxellales</taxon>
        <taxon>Moraxellaceae</taxon>
        <taxon>Acinetobacter</taxon>
    </lineage>
</organism>
<dbReference type="PATRIC" id="fig|421052.3.peg.3311"/>
<dbReference type="PROSITE" id="PS52016">
    <property type="entry name" value="TONB_DEPENDENT_REC_3"/>
    <property type="match status" value="1"/>
</dbReference>
<dbReference type="AlphaFoldDB" id="S3MRW5"/>
<sequence>MSKAVCEKEQPRYSFRVSSLALAIHVACVGVITTAMTQQSYAQTLQARSYNIPAGSLATVLNTFAQQSDTTIAIDANQLKGMSSSGLAGQYDLEDGFQTILVATAFRAVKVGNGYILKPAEQSDHTAAFSQSQPIHSPINENIIRLEPITLYGTVSRDVKGQNEVYDADISSVYAGKEQIERYKGAQPADLFKGMVSVYSGDARNSGALDPSIRGIQGPGRVPVTIDGTEQALTVWRGYNGVNNRNYIDPNLIGGLQVIKGPSLTRNVNSGVGGAVVISTLAVDDVLKDGKNFGGEIKVETSNNAVKARKPQLLTGQSIYDNPNYPSIGTDFWGNPMFEPYYDPSLFKEARQHKENNIFSGDDVATRIALAGRTDKFELLAAYAYRNKGNHFAGSRGTEYYNNPSQERFNYVPYLAKVYPGGTEVPNTSLRTESYLVKAAWKPTDDQRLEFGYRDTSVINGEILPSRIAWDSLVQDKTGVPQWPLSEIASKAYNLEYKYQPERSNLIDFYGNVWRTDTKSHTYSSGGFPNDTNSNLGVFINSAAANSDNTREGLTLSNKFKLHPTLGLTVGASWQKEKLESDDIYKDPYTTGTFMSFKMAPRAGRREEKEFNFNFDYKPVSWLSLNAGARYQNYWAFDDFLNDRVHAGDTQYSQFKKATELTMAYFTKRPNMTPEAEANLRNNLNELAIAQQWSEERKQHEINKAVYKKRNEIGYKMDDRGKLTKDNNPFLNGTLVEGRDYGYYALQGPGGYEDIDLAETGVQKNKDHGWTPTLSATVNFSPNSRMYMRYSEAYRMPSLFETTIGFSGTQSGFKLEPEHAHNYEVAYVHDLSQFFNSSYADIKLAYYYNETKNAIERSPRLVFSNVDSHTTSGLELQSRFDNGRFFTDFSANYNLKNEVCDETSAMLLGAGTGFSIDSCVDDGFVGGYLVSMATPKYSANLTLGGRFLDQKLEVGTRANYYHKYENPEVKNYSGIEMTYYSNTPLSWNSITTVDAYVNYKLKEDTLFELVGTNLTDEFYIDPLTRSAIAAPGRTVKLSVTHKF</sequence>
<dbReference type="PANTHER" id="PTHR30069:SF41">
    <property type="entry name" value="HEME_HEMOPEXIN UTILIZATION PROTEIN C"/>
    <property type="match status" value="1"/>
</dbReference>
<evidence type="ECO:0000256" key="5">
    <source>
        <dbReference type="ARBA" id="ARBA00022496"/>
    </source>
</evidence>
<evidence type="ECO:0000256" key="9">
    <source>
        <dbReference type="ARBA" id="ARBA00023136"/>
    </source>
</evidence>
<dbReference type="Gene3D" id="2.170.130.10">
    <property type="entry name" value="TonB-dependent receptor, plug domain"/>
    <property type="match status" value="1"/>
</dbReference>
<dbReference type="InterPro" id="IPR000531">
    <property type="entry name" value="Beta-barrel_TonB"/>
</dbReference>
<evidence type="ECO:0000256" key="1">
    <source>
        <dbReference type="ARBA" id="ARBA00004571"/>
    </source>
</evidence>
<dbReference type="Proteomes" id="UP000014568">
    <property type="component" value="Unassembled WGS sequence"/>
</dbReference>
<dbReference type="STRING" id="632955.GCA_000829675_03059"/>
<dbReference type="EMBL" id="ATGI01000038">
    <property type="protein sequence ID" value="EPF70357.1"/>
    <property type="molecule type" value="Genomic_DNA"/>
</dbReference>
<dbReference type="InterPro" id="IPR012910">
    <property type="entry name" value="Plug_dom"/>
</dbReference>
<dbReference type="SMART" id="SM00965">
    <property type="entry name" value="STN"/>
    <property type="match status" value="1"/>
</dbReference>
<dbReference type="PANTHER" id="PTHR30069">
    <property type="entry name" value="TONB-DEPENDENT OUTER MEMBRANE RECEPTOR"/>
    <property type="match status" value="1"/>
</dbReference>
<keyword evidence="8 12" id="KW-0798">TonB box</keyword>
<keyword evidence="4 11" id="KW-1134">Transmembrane beta strand</keyword>
<evidence type="ECO:0000256" key="8">
    <source>
        <dbReference type="ARBA" id="ARBA00023077"/>
    </source>
</evidence>